<dbReference type="SUPFAM" id="SSF51735">
    <property type="entry name" value="NAD(P)-binding Rossmann-fold domains"/>
    <property type="match status" value="1"/>
</dbReference>
<reference evidence="3" key="1">
    <citation type="submission" date="2020-01" db="EMBL/GenBank/DDBJ databases">
        <authorList>
            <consortium name="DOE Joint Genome Institute"/>
            <person name="Haridas S."/>
            <person name="Albert R."/>
            <person name="Binder M."/>
            <person name="Bloem J."/>
            <person name="Labutti K."/>
            <person name="Salamov A."/>
            <person name="Andreopoulos B."/>
            <person name="Baker S.E."/>
            <person name="Barry K."/>
            <person name="Bills G."/>
            <person name="Bluhm B.H."/>
            <person name="Cannon C."/>
            <person name="Castanera R."/>
            <person name="Culley D.E."/>
            <person name="Daum C."/>
            <person name="Ezra D."/>
            <person name="Gonzalez J.B."/>
            <person name="Henrissat B."/>
            <person name="Kuo A."/>
            <person name="Liang C."/>
            <person name="Lipzen A."/>
            <person name="Lutzoni F."/>
            <person name="Magnuson J."/>
            <person name="Mondo S."/>
            <person name="Nolan M."/>
            <person name="Ohm R."/>
            <person name="Pangilinan J."/>
            <person name="Park H.-J."/>
            <person name="Ramirez L."/>
            <person name="Alfaro M."/>
            <person name="Sun H."/>
            <person name="Tritt A."/>
            <person name="Yoshinaga Y."/>
            <person name="Zwiers L.-H."/>
            <person name="Turgeon B.G."/>
            <person name="Goodwin S.B."/>
            <person name="Spatafora J.W."/>
            <person name="Crous P.W."/>
            <person name="Grigoriev I.V."/>
        </authorList>
    </citation>
    <scope>NUCLEOTIDE SEQUENCE</scope>
    <source>
        <strain evidence="3">P77</strain>
    </source>
</reference>
<dbReference type="CDD" id="cd05233">
    <property type="entry name" value="SDR_c"/>
    <property type="match status" value="1"/>
</dbReference>
<dbReference type="EMBL" id="ML975414">
    <property type="protein sequence ID" value="KAF1830000.1"/>
    <property type="molecule type" value="Genomic_DNA"/>
</dbReference>
<dbReference type="PANTHER" id="PTHR24314:SF20">
    <property type="entry name" value="STEROL CARRIER PROTEIN 2"/>
    <property type="match status" value="1"/>
</dbReference>
<proteinExistence type="inferred from homology"/>
<evidence type="ECO:0000313" key="4">
    <source>
        <dbReference type="Proteomes" id="UP000800040"/>
    </source>
</evidence>
<evidence type="ECO:0000313" key="3">
    <source>
        <dbReference type="EMBL" id="KAF1830000.1"/>
    </source>
</evidence>
<keyword evidence="1" id="KW-0521">NADP</keyword>
<evidence type="ECO:0000256" key="1">
    <source>
        <dbReference type="ARBA" id="ARBA00022857"/>
    </source>
</evidence>
<protein>
    <submittedName>
        <fullName evidence="3">NAD(P)-binding protein</fullName>
    </submittedName>
</protein>
<dbReference type="Pfam" id="PF13561">
    <property type="entry name" value="adh_short_C2"/>
    <property type="match status" value="1"/>
</dbReference>
<dbReference type="InterPro" id="IPR002347">
    <property type="entry name" value="SDR_fam"/>
</dbReference>
<keyword evidence="4" id="KW-1185">Reference proteome</keyword>
<comment type="similarity">
    <text evidence="2">Belongs to the short-chain dehydrogenases/reductases (SDR) family.</text>
</comment>
<dbReference type="InterPro" id="IPR052625">
    <property type="entry name" value="Chl_b_Red"/>
</dbReference>
<dbReference type="Gene3D" id="3.40.50.720">
    <property type="entry name" value="NAD(P)-binding Rossmann-like Domain"/>
    <property type="match status" value="1"/>
</dbReference>
<organism evidence="3 4">
    <name type="scientific">Decorospora gaudefroyi</name>
    <dbReference type="NCBI Taxonomy" id="184978"/>
    <lineage>
        <taxon>Eukaryota</taxon>
        <taxon>Fungi</taxon>
        <taxon>Dikarya</taxon>
        <taxon>Ascomycota</taxon>
        <taxon>Pezizomycotina</taxon>
        <taxon>Dothideomycetes</taxon>
        <taxon>Pleosporomycetidae</taxon>
        <taxon>Pleosporales</taxon>
        <taxon>Pleosporineae</taxon>
        <taxon>Pleosporaceae</taxon>
        <taxon>Decorospora</taxon>
    </lineage>
</organism>
<dbReference type="OrthoDB" id="47007at2759"/>
<gene>
    <name evidence="3" type="ORF">BDW02DRAFT_123407</name>
</gene>
<dbReference type="GO" id="GO:0015914">
    <property type="term" value="P:phospholipid transport"/>
    <property type="evidence" value="ECO:0007669"/>
    <property type="project" value="TreeGrafter"/>
</dbReference>
<dbReference type="PRINTS" id="PR00081">
    <property type="entry name" value="GDHRDH"/>
</dbReference>
<dbReference type="PRINTS" id="PR00080">
    <property type="entry name" value="SDRFAMILY"/>
</dbReference>
<dbReference type="InterPro" id="IPR020904">
    <property type="entry name" value="Sc_DH/Rdtase_CS"/>
</dbReference>
<name>A0A6A5K175_9PLEO</name>
<accession>A0A6A5K175</accession>
<sequence length="330" mass="35983">MPSTRSKNIIITGGARGIGRCTARHLLSQPASHRVFIIDFDADELDYTVSTHLAAYAPRAASSLTNLRNPSEIRAAIAKAVDFFGDGRIDVLINNAGVARGFFNAGNGTMEDLATGEQWETYIATNLSAPFYMSQAVIPYMKSKNTQKEGAEGVDRTRDLKRTLEFDQLPLNLHGEDKLDEGGCIINVASFRAHQSDPDCEGYAASKGGILALTQAMAVSCQRWGIRVVAISPGWVSVQHECKARDLETKAMQNGAYKDVAPHEEAAVQLRMKAWAEDLEELHHKQHPAGRVGRGEDLAEMVEYVMGAGFLSGQELILDGGANRRKNPNV</sequence>
<dbReference type="InterPro" id="IPR036291">
    <property type="entry name" value="NAD(P)-bd_dom_sf"/>
</dbReference>
<dbReference type="Pfam" id="PF00106">
    <property type="entry name" value="adh_short"/>
    <property type="match status" value="1"/>
</dbReference>
<dbReference type="PROSITE" id="PS00061">
    <property type="entry name" value="ADH_SHORT"/>
    <property type="match status" value="1"/>
</dbReference>
<dbReference type="GO" id="GO:0005777">
    <property type="term" value="C:peroxisome"/>
    <property type="evidence" value="ECO:0007669"/>
    <property type="project" value="TreeGrafter"/>
</dbReference>
<evidence type="ECO:0000256" key="2">
    <source>
        <dbReference type="RuleBase" id="RU000363"/>
    </source>
</evidence>
<dbReference type="PANTHER" id="PTHR24314">
    <property type="entry name" value="NON-SPECIFIC LIPID TRANSFER PROTEIN-RELATED"/>
    <property type="match status" value="1"/>
</dbReference>
<dbReference type="Proteomes" id="UP000800040">
    <property type="component" value="Unassembled WGS sequence"/>
</dbReference>
<dbReference type="AlphaFoldDB" id="A0A6A5K175"/>